<dbReference type="PANTHER" id="PTHR23270:SF10">
    <property type="entry name" value="PROTEIN RRP5 HOMOLOG"/>
    <property type="match status" value="1"/>
</dbReference>
<protein>
    <recommendedName>
        <fullName evidence="2">S1 motif domain-containing protein</fullName>
    </recommendedName>
</protein>
<evidence type="ECO:0000256" key="1">
    <source>
        <dbReference type="SAM" id="MobiDB-lite"/>
    </source>
</evidence>
<dbReference type="Pfam" id="PF23459">
    <property type="entry name" value="S1_RRP5"/>
    <property type="match status" value="1"/>
</dbReference>
<dbReference type="InterPro" id="IPR011990">
    <property type="entry name" value="TPR-like_helical_dom_sf"/>
</dbReference>
<feature type="region of interest" description="Disordered" evidence="1">
    <location>
        <begin position="1364"/>
        <end position="1488"/>
    </location>
</feature>
<evidence type="ECO:0000313" key="4">
    <source>
        <dbReference type="WBParaSite" id="TREG1_90170.1"/>
    </source>
</evidence>
<dbReference type="InterPro" id="IPR045209">
    <property type="entry name" value="Rrp5"/>
</dbReference>
<reference evidence="4" key="2">
    <citation type="submission" date="2023-11" db="UniProtKB">
        <authorList>
            <consortium name="WormBaseParasite"/>
        </authorList>
    </citation>
    <scope>IDENTIFICATION</scope>
</reference>
<dbReference type="PANTHER" id="PTHR23270">
    <property type="entry name" value="PROGRAMMED CELL DEATH PROTEIN 11 PRE-RRNA PROCESSING PROTEIN RRP5"/>
    <property type="match status" value="1"/>
</dbReference>
<feature type="domain" description="S1 motif" evidence="2">
    <location>
        <begin position="468"/>
        <end position="550"/>
    </location>
</feature>
<dbReference type="SMART" id="SM00316">
    <property type="entry name" value="S1"/>
    <property type="match status" value="6"/>
</dbReference>
<proteinExistence type="predicted"/>
<organism evidence="3 4">
    <name type="scientific">Trichobilharzia regenti</name>
    <name type="common">Nasal bird schistosome</name>
    <dbReference type="NCBI Taxonomy" id="157069"/>
    <lineage>
        <taxon>Eukaryota</taxon>
        <taxon>Metazoa</taxon>
        <taxon>Spiralia</taxon>
        <taxon>Lophotrochozoa</taxon>
        <taxon>Platyhelminthes</taxon>
        <taxon>Trematoda</taxon>
        <taxon>Digenea</taxon>
        <taxon>Strigeidida</taxon>
        <taxon>Schistosomatoidea</taxon>
        <taxon>Schistosomatidae</taxon>
        <taxon>Trichobilharzia</taxon>
    </lineage>
</organism>
<dbReference type="GO" id="GO:0003723">
    <property type="term" value="F:RNA binding"/>
    <property type="evidence" value="ECO:0007669"/>
    <property type="project" value="TreeGrafter"/>
</dbReference>
<dbReference type="Gene3D" id="1.25.40.10">
    <property type="entry name" value="Tetratricopeptide repeat domain"/>
    <property type="match status" value="1"/>
</dbReference>
<accession>A0AA85KIX2</accession>
<dbReference type="Proteomes" id="UP000050795">
    <property type="component" value="Unassembled WGS sequence"/>
</dbReference>
<evidence type="ECO:0000313" key="3">
    <source>
        <dbReference type="Proteomes" id="UP000050795"/>
    </source>
</evidence>
<feature type="compositionally biased region" description="Polar residues" evidence="1">
    <location>
        <begin position="1375"/>
        <end position="1388"/>
    </location>
</feature>
<dbReference type="InterPro" id="IPR003029">
    <property type="entry name" value="S1_domain"/>
</dbReference>
<evidence type="ECO:0000259" key="2">
    <source>
        <dbReference type="PROSITE" id="PS50126"/>
    </source>
</evidence>
<feature type="domain" description="S1 motif" evidence="2">
    <location>
        <begin position="372"/>
        <end position="441"/>
    </location>
</feature>
<dbReference type="Gene3D" id="2.40.50.140">
    <property type="entry name" value="Nucleic acid-binding proteins"/>
    <property type="match status" value="3"/>
</dbReference>
<dbReference type="InterPro" id="IPR057302">
    <property type="entry name" value="Rrp5_S1"/>
</dbReference>
<dbReference type="InterPro" id="IPR012340">
    <property type="entry name" value="NA-bd_OB-fold"/>
</dbReference>
<dbReference type="SUPFAM" id="SSF50249">
    <property type="entry name" value="Nucleic acid-binding proteins"/>
    <property type="match status" value="5"/>
</dbReference>
<reference evidence="3" key="1">
    <citation type="submission" date="2022-06" db="EMBL/GenBank/DDBJ databases">
        <authorList>
            <person name="Berger JAMES D."/>
            <person name="Berger JAMES D."/>
        </authorList>
    </citation>
    <scope>NUCLEOTIDE SEQUENCE [LARGE SCALE GENOMIC DNA]</scope>
</reference>
<feature type="compositionally biased region" description="Basic and acidic residues" evidence="1">
    <location>
        <begin position="1469"/>
        <end position="1487"/>
    </location>
</feature>
<dbReference type="WBParaSite" id="TREG1_90170.1">
    <property type="protein sequence ID" value="TREG1_90170.1"/>
    <property type="gene ID" value="TREG1_90170"/>
</dbReference>
<dbReference type="PROSITE" id="PS50126">
    <property type="entry name" value="S1"/>
    <property type="match status" value="3"/>
</dbReference>
<feature type="domain" description="S1 motif" evidence="2">
    <location>
        <begin position="695"/>
        <end position="767"/>
    </location>
</feature>
<dbReference type="GO" id="GO:0006364">
    <property type="term" value="P:rRNA processing"/>
    <property type="evidence" value="ECO:0007669"/>
    <property type="project" value="InterPro"/>
</dbReference>
<keyword evidence="3" id="KW-1185">Reference proteome</keyword>
<dbReference type="GO" id="GO:0032040">
    <property type="term" value="C:small-subunit processome"/>
    <property type="evidence" value="ECO:0007669"/>
    <property type="project" value="TreeGrafter"/>
</dbReference>
<sequence length="1873" mass="209815">MQNECLVVGIIRTVQKLYLEVQLPYGCLGRVNIYDISDKYTELLRETAETGVIQDDLVELSDMFRIGQIVRCCIKETAGSNINKSYIVSLNPKMVNKSVIKKNVKPNIIFVGSVVSTEDHGYLLDSGVPGMSCFLPTDQASGTLSIGSLVAFTPYVSDPLNFMGNDRDRVIKVTTHMDPKLSVLKPDSHVHFDCILPGTCVSASIIKKVTSTLVAQFSDYLISISRTHYSGKKENYQVGTNVVVCIIMVDPSTKQLTGSLLPHLVNPIPSTFDVSEMFTKCAVGTRFSDAVVKRVTKRAVFVGLPKTKGLKAVIKKPKTGPNKNECFSSLVVDSKVTCRIIDHDFLENLSIATVNKKLLALPFLSLHELKAGVKVSALIKRYVKSGIAVQVEGRLHGLIPYLHTTDVNLKDHREKFKAGEKVSCLVLYVDKCANKLLLTAKPGLLDSKFVIFGSQEMHNALDNGSYRDSYFTGFIVKVSENGLLVSGLENIRGWIPKRECGLSSEDTLQKNFYRGQVLKVKIKRILNVSSAYNSEDGNQCTRSKYLLSLQFNSSKKSKTKNSPEFLQSVEVGQIFKATVDKVGDIGLNVNLCDNTKESVVLGSGYLPFVQLSDYISNQTLLTQYIHNLKLGSTLDWNQFEQSVVIIGKDKETVTLSSRPTLLQAAEDLKICVNNDEMESVGRPSFLRSFNELQVGSQWFAWVSDHRDYGVLVNFPSGVRGLAPKHLLSEHHFPADSDWKQLFPIHATVIAKIVEVDKQKHRCLISLKMFDIYNAEVHYVGLSIRSLKYWLTERQWISDRHKLLSSFCIGDQVLFEVKSLDNSFISGMAYKKSKKNKSKEDSCVRAITYKENSIKTDCVVSQTYPAIVCFVDHQKSQLELVLSPWLVNGVMNRKENVSSQLKPKQQVASVVLAQYSPDMVVVGLRGHAAGLLGVLPARRIFNDVSGANAWCVGQRNKVTFRESYKQDTGSMELKLCTLSIYDPIDQNQVKQSKEQKKKENQVNAKINASLKIRNCVNLQPGDSVTDLYFIGISSQTAFFAVGSADGQHVLCHLINWENSVKAIRAFLNNPPEIGTKIERNAIVLFSRMEDKLIPKRRSKGLRSKMAEISFLEKPNVSVGQLTCAQLSRSKDDHWTVFLPGGSFGRLHVTDMNHSDLEVKPLDLTKTSDASTPVNIFNIFENSNQIKPHYFITCRIVGQKEKLPNTIDDNNNNNNNLNVDRKNEVTYFVSNKLQLIRDSGEITIPQQPTGELPALNVPVDGFVKAVTSSGIKLCLSRTTDIIVPFSPELSDRLKQCGIQFKVGDHLLVRPKCLVHGKLVGELVCNNSAGCEQIQESRMNTLLENFFNEFSEQIKALQSQKPKSIDFVDETDHPSMDVSLTNCESDSAVNQNDDDEPKKKKKKLSPTKKQQEKKSRKRKLSTGDETIQSSNDHDNKETTASPFVILKKEVSASGKKRPRLSDNNLQNVEPLDEMKTEEKVNHESTVDKSVDSSLLTSYSSKKGNMFSKSLIEKYQQFMFPGDVKPSENGVETNESLDFSSKQLNASTMDEEEDTQVNKEWRLRQMELRQAMLAALTIEQQCLPKGELHPQTNEEFELAVRNAPSNEVCWIAYMTHVLSSFPHQKCTNSDVNKGVINARVIAERGLKSISNSAGVNQLVKQSRLLTSYLIMEAKELERLTSLQKQQQYHMSSSSVTSMSDLVLEVNNQSKRVSQLLTQLLNLDQAPFIRRAIDTLSDIGHHTRAEDLARRQIKSSPGDVDRWLSLIKVRFRAANVEAAREAQRNAASVLKASLLPQLAVGVARIEFEFGDVDRGIRLLQEQLNVHPKRKQLYEECIKLLMVNGKLKEARLIQQQAEKHLKPAQCTSINALFEDKSKH</sequence>
<name>A0AA85KIX2_TRIRE</name>